<reference evidence="1 2" key="1">
    <citation type="journal article" date="2019" name="Commun. Biol.">
        <title>The bagworm genome reveals a unique fibroin gene that provides high tensile strength.</title>
        <authorList>
            <person name="Kono N."/>
            <person name="Nakamura H."/>
            <person name="Ohtoshi R."/>
            <person name="Tomita M."/>
            <person name="Numata K."/>
            <person name="Arakawa K."/>
        </authorList>
    </citation>
    <scope>NUCLEOTIDE SEQUENCE [LARGE SCALE GENOMIC DNA]</scope>
</reference>
<evidence type="ECO:0000313" key="2">
    <source>
        <dbReference type="Proteomes" id="UP000299102"/>
    </source>
</evidence>
<evidence type="ECO:0000313" key="1">
    <source>
        <dbReference type="EMBL" id="GBP12422.1"/>
    </source>
</evidence>
<proteinExistence type="predicted"/>
<name>A0A4C1TD81_EUMVA</name>
<organism evidence="1 2">
    <name type="scientific">Eumeta variegata</name>
    <name type="common">Bagworm moth</name>
    <name type="synonym">Eumeta japonica</name>
    <dbReference type="NCBI Taxonomy" id="151549"/>
    <lineage>
        <taxon>Eukaryota</taxon>
        <taxon>Metazoa</taxon>
        <taxon>Ecdysozoa</taxon>
        <taxon>Arthropoda</taxon>
        <taxon>Hexapoda</taxon>
        <taxon>Insecta</taxon>
        <taxon>Pterygota</taxon>
        <taxon>Neoptera</taxon>
        <taxon>Endopterygota</taxon>
        <taxon>Lepidoptera</taxon>
        <taxon>Glossata</taxon>
        <taxon>Ditrysia</taxon>
        <taxon>Tineoidea</taxon>
        <taxon>Psychidae</taxon>
        <taxon>Oiketicinae</taxon>
        <taxon>Eumeta</taxon>
    </lineage>
</organism>
<keyword evidence="2" id="KW-1185">Reference proteome</keyword>
<dbReference type="EMBL" id="BGZK01000051">
    <property type="protein sequence ID" value="GBP12422.1"/>
    <property type="molecule type" value="Genomic_DNA"/>
</dbReference>
<sequence length="143" mass="15987">MATEPFTEHGRICSWLVFYFKNPDKAEGAPVRGGYFGPIVGRALVKYKLYHYIFTTLTNVNFPKRLPPLPFRQSCLLSHEEPAYALELAGDAAAVAARVVSVRPGLFTYTRIPLDAACSPPARRPIHLARPAILVVKLFTFRI</sequence>
<protein>
    <submittedName>
        <fullName evidence="1">Uncharacterized protein</fullName>
    </submittedName>
</protein>
<comment type="caution">
    <text evidence="1">The sequence shown here is derived from an EMBL/GenBank/DDBJ whole genome shotgun (WGS) entry which is preliminary data.</text>
</comment>
<dbReference type="Proteomes" id="UP000299102">
    <property type="component" value="Unassembled WGS sequence"/>
</dbReference>
<accession>A0A4C1TD81</accession>
<gene>
    <name evidence="1" type="ORF">EVAR_75836_1</name>
</gene>
<dbReference type="AlphaFoldDB" id="A0A4C1TD81"/>